<dbReference type="Proteomes" id="UP000203261">
    <property type="component" value="Segment"/>
</dbReference>
<evidence type="ECO:0000313" key="1">
    <source>
        <dbReference type="EMBL" id="AMM45042.1"/>
    </source>
</evidence>
<organism evidence="1 2">
    <name type="scientific">Bacillus phage SP-15</name>
    <dbReference type="NCBI Taxonomy" id="1792032"/>
    <lineage>
        <taxon>Viruses</taxon>
        <taxon>Duplodnaviria</taxon>
        <taxon>Heunggongvirae</taxon>
        <taxon>Uroviricota</taxon>
        <taxon>Caudoviricetes</taxon>
        <taxon>Thornevirus</taxon>
        <taxon>Thornevirus SP15</taxon>
    </lineage>
</organism>
<evidence type="ECO:0000313" key="2">
    <source>
        <dbReference type="Proteomes" id="UP000203261"/>
    </source>
</evidence>
<keyword evidence="2" id="KW-1185">Reference proteome</keyword>
<dbReference type="RefSeq" id="YP_009302631.1">
    <property type="nucleotide sequence ID" value="NC_031245.1"/>
</dbReference>
<accession>A0A127AWS6</accession>
<dbReference type="GeneID" id="29125410"/>
<dbReference type="EMBL" id="KT624200">
    <property type="protein sequence ID" value="AMM45042.1"/>
    <property type="molecule type" value="Genomic_DNA"/>
</dbReference>
<protein>
    <submittedName>
        <fullName evidence="1">Uncharacterized protein</fullName>
    </submittedName>
</protein>
<dbReference type="KEGG" id="vg:29125410"/>
<reference evidence="1 2" key="1">
    <citation type="submission" date="2015-08" db="EMBL/GenBank/DDBJ databases">
        <authorList>
            <person name="Babu N.S."/>
            <person name="Beckwith C.J."/>
            <person name="Beseler K.G."/>
            <person name="Brison A."/>
            <person name="Carone J.V."/>
            <person name="Caskin T.P."/>
            <person name="Diamond M."/>
            <person name="Durham M.E."/>
            <person name="Foxe J.M."/>
            <person name="Go M."/>
            <person name="Henderson B.A."/>
            <person name="Jones I.B."/>
            <person name="McGettigan J.A."/>
            <person name="Micheletti S.J."/>
            <person name="Nasrallah M.E."/>
            <person name="Ortiz D."/>
            <person name="Piller C.R."/>
            <person name="Privatt S.R."/>
            <person name="Schneider S.L."/>
            <person name="Sharp S."/>
            <person name="Smith T.C."/>
            <person name="Stanton J.D."/>
            <person name="Ullery H.E."/>
            <person name="Wilson R.J."/>
            <person name="Serrano M.G."/>
            <person name="Buck G."/>
            <person name="Lee V."/>
            <person name="Wang Y."/>
            <person name="Carvalho R."/>
            <person name="Voegtly L."/>
            <person name="Shi R."/>
            <person name="Duckworth R."/>
            <person name="Johnson A."/>
            <person name="Loviza R."/>
            <person name="Walstead R."/>
            <person name="Shah Z."/>
            <person name="Kiflezghi M."/>
            <person name="Wade K."/>
            <person name="Ball S.L."/>
            <person name="Bradley K.W."/>
            <person name="Asai D.J."/>
            <person name="Bowman C.A."/>
            <person name="Russell D.A."/>
            <person name="Pope W.H."/>
            <person name="Jacobs-Sera D."/>
            <person name="Hendrix R.W."/>
            <person name="Hatfull G.F."/>
        </authorList>
    </citation>
    <scope>NUCLEOTIDE SEQUENCE [LARGE SCALE GENOMIC DNA]</scope>
</reference>
<name>A0A127AWS6_9CAUD</name>
<sequence>MNQALLVQTDTFIPITQFAEPLSDNPRYIVRRAFEKAKSEAGDRYKECKSVTQHRDSISVTLKVGRTLQEFNYKIKDIQVPRQVGVRRSIHEIPTLRGMGFFRELIDAAEFQADEIGAFVGDHVIEYPNRYEVELTDGSTITVML</sequence>
<proteinExistence type="predicted"/>
<gene>
    <name evidence="1" type="ORF">SP15_239</name>
</gene>